<protein>
    <submittedName>
        <fullName evidence="3">Uncharacterized protein</fullName>
    </submittedName>
</protein>
<evidence type="ECO:0000256" key="2">
    <source>
        <dbReference type="SAM" id="Phobius"/>
    </source>
</evidence>
<reference evidence="3 4" key="1">
    <citation type="journal article" date="2013" name="BMC Genomics">
        <title>ContigScape: a Cytoscape plugin facilitating microbial genome gap closing.</title>
        <authorList>
            <person name="Tang B."/>
            <person name="Wang Q."/>
            <person name="Yang M."/>
            <person name="Xie F."/>
            <person name="Zhu Y."/>
            <person name="Zhuo Y."/>
            <person name="Wang S."/>
            <person name="Gao H."/>
            <person name="Ding X."/>
            <person name="Zhang L."/>
            <person name="Zhao G."/>
            <person name="Zheng H."/>
        </authorList>
    </citation>
    <scope>NUCLEOTIDE SEQUENCE [LARGE SCALE GENOMIC DNA]</scope>
    <source>
        <strain evidence="3 4">HCCB10007</strain>
    </source>
</reference>
<name>R4SX37_9PSEU</name>
<dbReference type="Proteomes" id="UP000013968">
    <property type="component" value="Chromosome"/>
</dbReference>
<evidence type="ECO:0000313" key="3">
    <source>
        <dbReference type="EMBL" id="AGM07100.1"/>
    </source>
</evidence>
<keyword evidence="4" id="KW-1185">Reference proteome</keyword>
<dbReference type="HOGENOM" id="CLU_1387773_0_0_11"/>
<feature type="region of interest" description="Disordered" evidence="1">
    <location>
        <begin position="156"/>
        <end position="196"/>
    </location>
</feature>
<gene>
    <name evidence="3" type="ORF">AORI_4516</name>
</gene>
<keyword evidence="2" id="KW-0812">Transmembrane</keyword>
<evidence type="ECO:0000256" key="1">
    <source>
        <dbReference type="SAM" id="MobiDB-lite"/>
    </source>
</evidence>
<accession>R4SX37</accession>
<proteinExistence type="predicted"/>
<dbReference type="EMBL" id="CP003410">
    <property type="protein sequence ID" value="AGM07100.1"/>
    <property type="molecule type" value="Genomic_DNA"/>
</dbReference>
<dbReference type="KEGG" id="aoi:AORI_4516"/>
<organism evidence="3 4">
    <name type="scientific">Amycolatopsis keratiniphila</name>
    <dbReference type="NCBI Taxonomy" id="129921"/>
    <lineage>
        <taxon>Bacteria</taxon>
        <taxon>Bacillati</taxon>
        <taxon>Actinomycetota</taxon>
        <taxon>Actinomycetes</taxon>
        <taxon>Pseudonocardiales</taxon>
        <taxon>Pseudonocardiaceae</taxon>
        <taxon>Amycolatopsis</taxon>
        <taxon>Amycolatopsis japonica group</taxon>
    </lineage>
</organism>
<keyword evidence="2" id="KW-0472">Membrane</keyword>
<evidence type="ECO:0000313" key="4">
    <source>
        <dbReference type="Proteomes" id="UP000013968"/>
    </source>
</evidence>
<feature type="transmembrane region" description="Helical" evidence="2">
    <location>
        <begin position="12"/>
        <end position="33"/>
    </location>
</feature>
<feature type="compositionally biased region" description="Basic and acidic residues" evidence="1">
    <location>
        <begin position="171"/>
        <end position="180"/>
    </location>
</feature>
<keyword evidence="2" id="KW-1133">Transmembrane helix</keyword>
<sequence>MPMTTSPVLVLVPSLIAAIIAVVVPLVSFRLALRQDHSRWLREQRAQVYVDLLTEAYAEQQWIERDMEDEETRKRFGSHYTDLRLPPLERARLGVRATMYGSRTVNGLFNRIPAEAFWGKPMGRKPNDGDRIAMRVRVGAIADELQAVIRQEMRSDDLLPTAPSQLLDQPHPIDRMRSRDTSASAEQPPEDGNPSR</sequence>
<dbReference type="AlphaFoldDB" id="R4SX37"/>